<gene>
    <name evidence="1" type="ORF">LCGC14_1773490</name>
</gene>
<dbReference type="AlphaFoldDB" id="A0A0F9JX81"/>
<accession>A0A0F9JX81</accession>
<comment type="caution">
    <text evidence="1">The sequence shown here is derived from an EMBL/GenBank/DDBJ whole genome shotgun (WGS) entry which is preliminary data.</text>
</comment>
<evidence type="ECO:0000313" key="1">
    <source>
        <dbReference type="EMBL" id="KKM03528.1"/>
    </source>
</evidence>
<proteinExistence type="predicted"/>
<dbReference type="EMBL" id="LAZR01016661">
    <property type="protein sequence ID" value="KKM03528.1"/>
    <property type="molecule type" value="Genomic_DNA"/>
</dbReference>
<sequence>MAKVVGRPKGSGKFPIRKHIYISEEMNEKWDPKKIREFLSNDHGKKVHSDRNSNKDELLLKIISNLKESIGSYKIEELRQLDIRTREIQKFR</sequence>
<reference evidence="1" key="1">
    <citation type="journal article" date="2015" name="Nature">
        <title>Complex archaea that bridge the gap between prokaryotes and eukaryotes.</title>
        <authorList>
            <person name="Spang A."/>
            <person name="Saw J.H."/>
            <person name="Jorgensen S.L."/>
            <person name="Zaremba-Niedzwiedzka K."/>
            <person name="Martijn J."/>
            <person name="Lind A.E."/>
            <person name="van Eijk R."/>
            <person name="Schleper C."/>
            <person name="Guy L."/>
            <person name="Ettema T.J."/>
        </authorList>
    </citation>
    <scope>NUCLEOTIDE SEQUENCE</scope>
</reference>
<name>A0A0F9JX81_9ZZZZ</name>
<organism evidence="1">
    <name type="scientific">marine sediment metagenome</name>
    <dbReference type="NCBI Taxonomy" id="412755"/>
    <lineage>
        <taxon>unclassified sequences</taxon>
        <taxon>metagenomes</taxon>
        <taxon>ecological metagenomes</taxon>
    </lineage>
</organism>
<protein>
    <submittedName>
        <fullName evidence="1">Uncharacterized protein</fullName>
    </submittedName>
</protein>